<evidence type="ECO:0000313" key="2">
    <source>
        <dbReference type="Proteomes" id="UP000003786"/>
    </source>
</evidence>
<sequence length="112" mass="13844">MDNITMLDVKYKNYEHLYNYSVQYNEYMLKKLDQLCRKDSSVIEEIDKKLKILKEYKYALLDNYDGESEKCQNLMNQIYLSIRNYTNIRLYYQMRMHLSNWTLWKIYTGYQG</sequence>
<accession>J4C8Y0</accession>
<proteinExistence type="predicted"/>
<dbReference type="VEuPathDB" id="PiroplasmaDB:TOT_030000836"/>
<protein>
    <submittedName>
        <fullName evidence="1">Uncharacterized protein</fullName>
    </submittedName>
</protein>
<reference evidence="1 2" key="1">
    <citation type="journal article" date="2012" name="MBio">
        <title>Comparative genome analysis of three eukaryotic parasites with differing abilities to transform leukocytes reveals key mediators of Theileria-induced leukocyte transformation.</title>
        <authorList>
            <person name="Hayashida K."/>
            <person name="Hara Y."/>
            <person name="Abe T."/>
            <person name="Yamasaki C."/>
            <person name="Toyoda A."/>
            <person name="Kosuge T."/>
            <person name="Suzuki Y."/>
            <person name="Sato Y."/>
            <person name="Kawashima S."/>
            <person name="Katayama T."/>
            <person name="Wakaguri H."/>
            <person name="Inoue N."/>
            <person name="Homma K."/>
            <person name="Tada-Umezaki M."/>
            <person name="Yagi Y."/>
            <person name="Fujii Y."/>
            <person name="Habara T."/>
            <person name="Kanehisa M."/>
            <person name="Watanabe H."/>
            <person name="Ito K."/>
            <person name="Gojobori T."/>
            <person name="Sugawara H."/>
            <person name="Imanishi T."/>
            <person name="Weir W."/>
            <person name="Gardner M."/>
            <person name="Pain A."/>
            <person name="Shiels B."/>
            <person name="Hattori M."/>
            <person name="Nene V."/>
            <person name="Sugimoto C."/>
        </authorList>
    </citation>
    <scope>NUCLEOTIDE SEQUENCE [LARGE SCALE GENOMIC DNA]</scope>
    <source>
        <strain evidence="1 2">Shintoku</strain>
    </source>
</reference>
<dbReference type="EMBL" id="AP011948">
    <property type="protein sequence ID" value="BAM41573.1"/>
    <property type="molecule type" value="Genomic_DNA"/>
</dbReference>
<evidence type="ECO:0000313" key="1">
    <source>
        <dbReference type="EMBL" id="BAM41573.1"/>
    </source>
</evidence>
<dbReference type="RefSeq" id="XP_009691874.1">
    <property type="nucleotide sequence ID" value="XM_009693579.1"/>
</dbReference>
<dbReference type="AlphaFoldDB" id="J4C8Y0"/>
<dbReference type="KEGG" id="tot:TOT_030000836"/>
<gene>
    <name evidence="1" type="ORF">TOT_030000836</name>
</gene>
<dbReference type="Proteomes" id="UP000003786">
    <property type="component" value="Chromosome 3"/>
</dbReference>
<organism evidence="1 2">
    <name type="scientific">Theileria orientalis strain Shintoku</name>
    <dbReference type="NCBI Taxonomy" id="869250"/>
    <lineage>
        <taxon>Eukaryota</taxon>
        <taxon>Sar</taxon>
        <taxon>Alveolata</taxon>
        <taxon>Apicomplexa</taxon>
        <taxon>Aconoidasida</taxon>
        <taxon>Piroplasmida</taxon>
        <taxon>Theileriidae</taxon>
        <taxon>Theileria</taxon>
    </lineage>
</organism>
<keyword evidence="2" id="KW-1185">Reference proteome</keyword>
<dbReference type="GeneID" id="20715980"/>
<name>J4C8Y0_THEOR</name>